<dbReference type="InterPro" id="IPR005569">
    <property type="entry name" value="Arc_DNA-bd_dom"/>
</dbReference>
<proteinExistence type="predicted"/>
<evidence type="ECO:0000313" key="2">
    <source>
        <dbReference type="EMBL" id="HAF2502267.1"/>
    </source>
</evidence>
<name>A0A744EM21_SALER</name>
<dbReference type="InterPro" id="IPR010985">
    <property type="entry name" value="Ribbon_hlx_hlx"/>
</dbReference>
<dbReference type="EMBL" id="DAAUQT010000014">
    <property type="protein sequence ID" value="HAF2502267.1"/>
    <property type="molecule type" value="Genomic_DNA"/>
</dbReference>
<sequence>MKGASLIAPLGVRIPDDLKEKIQDQAKANGRSMNAEIVQILEESIGGSGPQISAIYEKQIEALSTEVQVLKRYIEVQKRYSDLAEEQIALLKQHFKTATGFDIQEYFNKVVDYK</sequence>
<dbReference type="GO" id="GO:0043565">
    <property type="term" value="F:sequence-specific DNA binding"/>
    <property type="evidence" value="ECO:0007669"/>
    <property type="project" value="UniProtKB-ARBA"/>
</dbReference>
<comment type="caution">
    <text evidence="2">The sequence shown here is derived from an EMBL/GenBank/DDBJ whole genome shotgun (WGS) entry which is preliminary data.</text>
</comment>
<reference evidence="2" key="1">
    <citation type="journal article" date="2018" name="Genome Biol.">
        <title>SKESA: strategic k-mer extension for scrupulous assemblies.</title>
        <authorList>
            <person name="Souvorov A."/>
            <person name="Agarwala R."/>
            <person name="Lipman D.J."/>
        </authorList>
    </citation>
    <scope>NUCLEOTIDE SEQUENCE</scope>
    <source>
        <strain evidence="2">MA.CK_97/00002312</strain>
    </source>
</reference>
<organism evidence="2">
    <name type="scientific">Salmonella enterica</name>
    <name type="common">Salmonella choleraesuis</name>
    <dbReference type="NCBI Taxonomy" id="28901"/>
    <lineage>
        <taxon>Bacteria</taxon>
        <taxon>Pseudomonadati</taxon>
        <taxon>Pseudomonadota</taxon>
        <taxon>Gammaproteobacteria</taxon>
        <taxon>Enterobacterales</taxon>
        <taxon>Enterobacteriaceae</taxon>
        <taxon>Salmonella</taxon>
    </lineage>
</organism>
<feature type="domain" description="Arc-like DNA binding" evidence="1">
    <location>
        <begin position="12"/>
        <end position="46"/>
    </location>
</feature>
<protein>
    <submittedName>
        <fullName evidence="2">Arc family DNA-binding protein</fullName>
    </submittedName>
</protein>
<dbReference type="SUPFAM" id="SSF47598">
    <property type="entry name" value="Ribbon-helix-helix"/>
    <property type="match status" value="1"/>
</dbReference>
<dbReference type="Gene3D" id="1.10.1220.10">
    <property type="entry name" value="Met repressor-like"/>
    <property type="match status" value="1"/>
</dbReference>
<accession>A0A744EM21</accession>
<dbReference type="AlphaFoldDB" id="A0A744EM21"/>
<dbReference type="Pfam" id="PF03869">
    <property type="entry name" value="Arc"/>
    <property type="match status" value="1"/>
</dbReference>
<dbReference type="InterPro" id="IPR013321">
    <property type="entry name" value="Arc_rbn_hlx_hlx"/>
</dbReference>
<keyword evidence="2" id="KW-0238">DNA-binding</keyword>
<reference evidence="2" key="2">
    <citation type="submission" date="2020-02" db="EMBL/GenBank/DDBJ databases">
        <authorList>
            <consortium name="NCBI Pathogen Detection Project"/>
        </authorList>
    </citation>
    <scope>NUCLEOTIDE SEQUENCE</scope>
    <source>
        <strain evidence="2">MA.CK_97/00002312</strain>
    </source>
</reference>
<evidence type="ECO:0000259" key="1">
    <source>
        <dbReference type="Pfam" id="PF03869"/>
    </source>
</evidence>
<dbReference type="GO" id="GO:0006355">
    <property type="term" value="P:regulation of DNA-templated transcription"/>
    <property type="evidence" value="ECO:0007669"/>
    <property type="project" value="InterPro"/>
</dbReference>
<gene>
    <name evidence="2" type="ORF">G9F00_004128</name>
</gene>